<comment type="caution">
    <text evidence="5">The sequence shown here is derived from an EMBL/GenBank/DDBJ whole genome shotgun (WGS) entry which is preliminary data.</text>
</comment>
<proteinExistence type="predicted"/>
<sequence length="146" mass="16653">MGYPYGSTEFRLPNLLLPGIIRHLISSLLHPLGLSHYLLDPQTPSPTQPDSLPDPNPRSLSLSLSRFQDQLLPVMKFSDLVEDHPPPPEDCAVCLCTFDGGDEVRRLTNCRHVYMMEHACDLQRRKKNVPPRQHDPDRSTSKVYRL</sequence>
<feature type="region of interest" description="Disordered" evidence="4">
    <location>
        <begin position="40"/>
        <end position="59"/>
    </location>
</feature>
<keyword evidence="6" id="KW-1185">Reference proteome</keyword>
<evidence type="ECO:0000256" key="3">
    <source>
        <dbReference type="ARBA" id="ARBA00022833"/>
    </source>
</evidence>
<evidence type="ECO:0008006" key="7">
    <source>
        <dbReference type="Google" id="ProtNLM"/>
    </source>
</evidence>
<evidence type="ECO:0000313" key="5">
    <source>
        <dbReference type="EMBL" id="KAF7151718.1"/>
    </source>
</evidence>
<dbReference type="GO" id="GO:0016567">
    <property type="term" value="P:protein ubiquitination"/>
    <property type="evidence" value="ECO:0007669"/>
    <property type="project" value="TreeGrafter"/>
</dbReference>
<accession>A0A834HD12</accession>
<dbReference type="OrthoDB" id="1728975at2759"/>
<dbReference type="Proteomes" id="UP000626092">
    <property type="component" value="Unassembled WGS sequence"/>
</dbReference>
<evidence type="ECO:0000256" key="2">
    <source>
        <dbReference type="ARBA" id="ARBA00022771"/>
    </source>
</evidence>
<evidence type="ECO:0000256" key="1">
    <source>
        <dbReference type="ARBA" id="ARBA00022723"/>
    </source>
</evidence>
<dbReference type="AlphaFoldDB" id="A0A834HD12"/>
<dbReference type="GO" id="GO:0061630">
    <property type="term" value="F:ubiquitin protein ligase activity"/>
    <property type="evidence" value="ECO:0007669"/>
    <property type="project" value="TreeGrafter"/>
</dbReference>
<dbReference type="PANTHER" id="PTHR45969">
    <property type="entry name" value="RING ZINC FINGER PROTEIN-RELATED"/>
    <property type="match status" value="1"/>
</dbReference>
<reference evidence="5" key="1">
    <citation type="submission" date="2019-11" db="EMBL/GenBank/DDBJ databases">
        <authorList>
            <person name="Liu Y."/>
            <person name="Hou J."/>
            <person name="Li T.-Q."/>
            <person name="Guan C.-H."/>
            <person name="Wu X."/>
            <person name="Wu H.-Z."/>
            <person name="Ling F."/>
            <person name="Zhang R."/>
            <person name="Shi X.-G."/>
            <person name="Ren J.-P."/>
            <person name="Chen E.-F."/>
            <person name="Sun J.-M."/>
        </authorList>
    </citation>
    <scope>NUCLEOTIDE SEQUENCE</scope>
    <source>
        <strain evidence="5">Adult_tree_wgs_1</strain>
        <tissue evidence="5">Leaves</tissue>
    </source>
</reference>
<protein>
    <recommendedName>
        <fullName evidence="7">RING-type domain-containing protein</fullName>
    </recommendedName>
</protein>
<keyword evidence="1" id="KW-0479">Metal-binding</keyword>
<dbReference type="Gene3D" id="3.30.40.10">
    <property type="entry name" value="Zinc/RING finger domain, C3HC4 (zinc finger)"/>
    <property type="match status" value="1"/>
</dbReference>
<evidence type="ECO:0000313" key="6">
    <source>
        <dbReference type="Proteomes" id="UP000626092"/>
    </source>
</evidence>
<keyword evidence="2" id="KW-0863">Zinc-finger</keyword>
<dbReference type="GO" id="GO:0008270">
    <property type="term" value="F:zinc ion binding"/>
    <property type="evidence" value="ECO:0007669"/>
    <property type="project" value="UniProtKB-KW"/>
</dbReference>
<feature type="region of interest" description="Disordered" evidence="4">
    <location>
        <begin position="125"/>
        <end position="146"/>
    </location>
</feature>
<dbReference type="PANTHER" id="PTHR45969:SF33">
    <property type="entry name" value="RING ZINC FINGER PROTEIN-RELATED"/>
    <property type="match status" value="1"/>
</dbReference>
<evidence type="ECO:0000256" key="4">
    <source>
        <dbReference type="SAM" id="MobiDB-lite"/>
    </source>
</evidence>
<dbReference type="InterPro" id="IPR013083">
    <property type="entry name" value="Znf_RING/FYVE/PHD"/>
</dbReference>
<dbReference type="EMBL" id="WJXA01000002">
    <property type="protein sequence ID" value="KAF7151718.1"/>
    <property type="molecule type" value="Genomic_DNA"/>
</dbReference>
<name>A0A834HD12_RHOSS</name>
<organism evidence="5 6">
    <name type="scientific">Rhododendron simsii</name>
    <name type="common">Sims's rhododendron</name>
    <dbReference type="NCBI Taxonomy" id="118357"/>
    <lineage>
        <taxon>Eukaryota</taxon>
        <taxon>Viridiplantae</taxon>
        <taxon>Streptophyta</taxon>
        <taxon>Embryophyta</taxon>
        <taxon>Tracheophyta</taxon>
        <taxon>Spermatophyta</taxon>
        <taxon>Magnoliopsida</taxon>
        <taxon>eudicotyledons</taxon>
        <taxon>Gunneridae</taxon>
        <taxon>Pentapetalae</taxon>
        <taxon>asterids</taxon>
        <taxon>Ericales</taxon>
        <taxon>Ericaceae</taxon>
        <taxon>Ericoideae</taxon>
        <taxon>Rhodoreae</taxon>
        <taxon>Rhododendron</taxon>
    </lineage>
</organism>
<feature type="compositionally biased region" description="Pro residues" evidence="4">
    <location>
        <begin position="43"/>
        <end position="56"/>
    </location>
</feature>
<gene>
    <name evidence="5" type="ORF">RHSIM_Rhsim02G0234300</name>
</gene>
<keyword evidence="3" id="KW-0862">Zinc</keyword>
<dbReference type="SUPFAM" id="SSF57850">
    <property type="entry name" value="RING/U-box"/>
    <property type="match status" value="1"/>
</dbReference>